<feature type="domain" description="HTH cro/C1-type" evidence="2">
    <location>
        <begin position="10"/>
        <end position="64"/>
    </location>
</feature>
<dbReference type="PANTHER" id="PTHR46558">
    <property type="entry name" value="TRACRIPTIONAL REGULATORY PROTEIN-RELATED-RELATED"/>
    <property type="match status" value="1"/>
</dbReference>
<dbReference type="SUPFAM" id="SSF47413">
    <property type="entry name" value="lambda repressor-like DNA-binding domains"/>
    <property type="match status" value="1"/>
</dbReference>
<dbReference type="InterPro" id="IPR001387">
    <property type="entry name" value="Cro/C1-type_HTH"/>
</dbReference>
<evidence type="ECO:0000256" key="1">
    <source>
        <dbReference type="ARBA" id="ARBA00023125"/>
    </source>
</evidence>
<evidence type="ECO:0000313" key="4">
    <source>
        <dbReference type="Proteomes" id="UP000655830"/>
    </source>
</evidence>
<dbReference type="EMBL" id="JACRSY010000009">
    <property type="protein sequence ID" value="MBC8579296.1"/>
    <property type="molecule type" value="Genomic_DNA"/>
</dbReference>
<dbReference type="AlphaFoldDB" id="A0A926EE03"/>
<dbReference type="GO" id="GO:0016491">
    <property type="term" value="F:oxidoreductase activity"/>
    <property type="evidence" value="ECO:0007669"/>
    <property type="project" value="InterPro"/>
</dbReference>
<dbReference type="CDD" id="cd00093">
    <property type="entry name" value="HTH_XRE"/>
    <property type="match status" value="1"/>
</dbReference>
<comment type="caution">
    <text evidence="3">The sequence shown here is derived from an EMBL/GenBank/DDBJ whole genome shotgun (WGS) entry which is preliminary data.</text>
</comment>
<name>A0A926EE03_9FIRM</name>
<dbReference type="InterPro" id="IPR036073">
    <property type="entry name" value="Desulfoferrodoxin_Fe-bd_dom_sf"/>
</dbReference>
<dbReference type="Proteomes" id="UP000655830">
    <property type="component" value="Unassembled WGS sequence"/>
</dbReference>
<proteinExistence type="predicted"/>
<reference evidence="3" key="1">
    <citation type="submission" date="2020-08" db="EMBL/GenBank/DDBJ databases">
        <title>Genome public.</title>
        <authorList>
            <person name="Liu C."/>
            <person name="Sun Q."/>
        </authorList>
    </citation>
    <scope>NUCLEOTIDE SEQUENCE</scope>
    <source>
        <strain evidence="3">NSJ-12</strain>
    </source>
</reference>
<dbReference type="Gene3D" id="1.10.260.40">
    <property type="entry name" value="lambda repressor-like DNA-binding domains"/>
    <property type="match status" value="1"/>
</dbReference>
<dbReference type="SMART" id="SM00530">
    <property type="entry name" value="HTH_XRE"/>
    <property type="match status" value="1"/>
</dbReference>
<dbReference type="Pfam" id="PF01381">
    <property type="entry name" value="HTH_3"/>
    <property type="match status" value="1"/>
</dbReference>
<sequence length="193" mass="21799">MDCTKVGKLIASLRKEKHMTQKALAEAMHLSDRTISKWERGLGCPDVTLLRSLSELLGVNVEQILAGDLSPNEKDGGNMKKIKFYACPQCGNVVWSTGEAELSCCGRKLAALEVQKADEGHEVEIEEVEDDYYITINHEMTKAHFISFIAYVRYDRVLIVKLYPEQNAEVRFPKMSKGNIYAYCTQHGLIKLK</sequence>
<evidence type="ECO:0000313" key="3">
    <source>
        <dbReference type="EMBL" id="MBC8579296.1"/>
    </source>
</evidence>
<dbReference type="PANTHER" id="PTHR46558:SF11">
    <property type="entry name" value="HTH-TYPE TRANSCRIPTIONAL REGULATOR XRE"/>
    <property type="match status" value="1"/>
</dbReference>
<dbReference type="GO" id="GO:0005506">
    <property type="term" value="F:iron ion binding"/>
    <property type="evidence" value="ECO:0007669"/>
    <property type="project" value="InterPro"/>
</dbReference>
<dbReference type="GO" id="GO:0003677">
    <property type="term" value="F:DNA binding"/>
    <property type="evidence" value="ECO:0007669"/>
    <property type="project" value="UniProtKB-KW"/>
</dbReference>
<dbReference type="Gene3D" id="2.60.40.730">
    <property type="entry name" value="SOR catalytic domain"/>
    <property type="match status" value="1"/>
</dbReference>
<accession>A0A926EE03</accession>
<evidence type="ECO:0000259" key="2">
    <source>
        <dbReference type="PROSITE" id="PS50943"/>
    </source>
</evidence>
<keyword evidence="4" id="KW-1185">Reference proteome</keyword>
<keyword evidence="1" id="KW-0238">DNA-binding</keyword>
<dbReference type="SUPFAM" id="SSF57802">
    <property type="entry name" value="Rubredoxin-like"/>
    <property type="match status" value="1"/>
</dbReference>
<gene>
    <name evidence="3" type="ORF">H8718_07130</name>
</gene>
<protein>
    <submittedName>
        <fullName evidence="3">Helix-turn-helix domain-containing protein</fullName>
    </submittedName>
</protein>
<dbReference type="RefSeq" id="WP_177669553.1">
    <property type="nucleotide sequence ID" value="NZ_JACRSY010000009.1"/>
</dbReference>
<dbReference type="InterPro" id="IPR010982">
    <property type="entry name" value="Lambda_DNA-bd_dom_sf"/>
</dbReference>
<organism evidence="3 4">
    <name type="scientific">Zhenhengia yiwuensis</name>
    <dbReference type="NCBI Taxonomy" id="2763666"/>
    <lineage>
        <taxon>Bacteria</taxon>
        <taxon>Bacillati</taxon>
        <taxon>Bacillota</taxon>
        <taxon>Clostridia</taxon>
        <taxon>Lachnospirales</taxon>
        <taxon>Lachnospiraceae</taxon>
        <taxon>Zhenhengia</taxon>
    </lineage>
</organism>
<dbReference type="SUPFAM" id="SSF49367">
    <property type="entry name" value="Superoxide reductase-like"/>
    <property type="match status" value="1"/>
</dbReference>
<dbReference type="PROSITE" id="PS50943">
    <property type="entry name" value="HTH_CROC1"/>
    <property type="match status" value="1"/>
</dbReference>